<name>A0A8C3T9U1_CHESE</name>
<organism evidence="1 2">
    <name type="scientific">Chelydra serpentina</name>
    <name type="common">Snapping turtle</name>
    <name type="synonym">Testudo serpentina</name>
    <dbReference type="NCBI Taxonomy" id="8475"/>
    <lineage>
        <taxon>Eukaryota</taxon>
        <taxon>Metazoa</taxon>
        <taxon>Chordata</taxon>
        <taxon>Craniata</taxon>
        <taxon>Vertebrata</taxon>
        <taxon>Euteleostomi</taxon>
        <taxon>Archelosauria</taxon>
        <taxon>Testudinata</taxon>
        <taxon>Testudines</taxon>
        <taxon>Cryptodira</taxon>
        <taxon>Durocryptodira</taxon>
        <taxon>Americhelydia</taxon>
        <taxon>Chelydroidea</taxon>
        <taxon>Chelydridae</taxon>
        <taxon>Chelydra</taxon>
    </lineage>
</organism>
<evidence type="ECO:0000313" key="2">
    <source>
        <dbReference type="Proteomes" id="UP000694403"/>
    </source>
</evidence>
<evidence type="ECO:0000313" key="1">
    <source>
        <dbReference type="Ensembl" id="ENSCSRP00000025553.1"/>
    </source>
</evidence>
<reference evidence="1" key="2">
    <citation type="submission" date="2025-09" db="UniProtKB">
        <authorList>
            <consortium name="Ensembl"/>
        </authorList>
    </citation>
    <scope>IDENTIFICATION</scope>
</reference>
<protein>
    <submittedName>
        <fullName evidence="1">Uncharacterized protein</fullName>
    </submittedName>
</protein>
<reference evidence="1" key="1">
    <citation type="submission" date="2025-08" db="UniProtKB">
        <authorList>
            <consortium name="Ensembl"/>
        </authorList>
    </citation>
    <scope>IDENTIFICATION</scope>
</reference>
<proteinExistence type="predicted"/>
<dbReference type="PROSITE" id="PS51257">
    <property type="entry name" value="PROKAR_LIPOPROTEIN"/>
    <property type="match status" value="1"/>
</dbReference>
<sequence>MGGRAGLAAGLVLGAGACYCVYRLSRSRRAGAASARDGPAPGGGLLPQVSGLSVLSSLKLTNLRIFTI</sequence>
<dbReference type="Proteomes" id="UP000694403">
    <property type="component" value="Unplaced"/>
</dbReference>
<dbReference type="Ensembl" id="ENSCSRT00000026631.1">
    <property type="protein sequence ID" value="ENSCSRP00000025553.1"/>
    <property type="gene ID" value="ENSCSRG00000019098.1"/>
</dbReference>
<keyword evidence="2" id="KW-1185">Reference proteome</keyword>
<dbReference type="AlphaFoldDB" id="A0A8C3T9U1"/>
<accession>A0A8C3T9U1</accession>